<keyword evidence="2" id="KW-1185">Reference proteome</keyword>
<reference evidence="1 2" key="1">
    <citation type="submission" date="2011-04" db="EMBL/GenBank/DDBJ databases">
        <title>Complete sequence of Pseudomonas fulva 12-X.</title>
        <authorList>
            <consortium name="US DOE Joint Genome Institute"/>
            <person name="Lucas S."/>
            <person name="Han J."/>
            <person name="Lapidus A."/>
            <person name="Cheng J.-F."/>
            <person name="Goodwin L."/>
            <person name="Pitluck S."/>
            <person name="Peters L."/>
            <person name="Mikhailova N."/>
            <person name="Pagani I."/>
            <person name="Davenport K."/>
            <person name="Han C."/>
            <person name="Tapia R."/>
            <person name="Land M."/>
            <person name="Hauser L."/>
            <person name="Kyrpides N."/>
            <person name="Ivanova N."/>
            <person name="Pagani I."/>
            <person name="Lcollab F.I."/>
            <person name="Woyke T."/>
        </authorList>
    </citation>
    <scope>NUCLEOTIDE SEQUENCE [LARGE SCALE GENOMIC DNA]</scope>
    <source>
        <strain evidence="2">12-X</strain>
    </source>
</reference>
<gene>
    <name evidence="1" type="ordered locus">Psefu_1426</name>
</gene>
<dbReference type="PANTHER" id="PTHR46922">
    <property type="entry name" value="DHHA1 DOMAIN PROTEIN"/>
    <property type="match status" value="1"/>
</dbReference>
<dbReference type="STRING" id="743720.Psefu_1426"/>
<dbReference type="PANTHER" id="PTHR46922:SF4">
    <property type="entry name" value="DHHA1 DOMAIN PROTEIN"/>
    <property type="match status" value="1"/>
</dbReference>
<dbReference type="KEGG" id="pfv:Psefu_1426"/>
<protein>
    <recommendedName>
        <fullName evidence="3">Phosphohydrolase</fullName>
    </recommendedName>
</protein>
<dbReference type="Gene3D" id="3.10.310.30">
    <property type="match status" value="1"/>
</dbReference>
<proteinExistence type="predicted"/>
<name>F6AFE1_PSEF1</name>
<evidence type="ECO:0000313" key="1">
    <source>
        <dbReference type="EMBL" id="AEF21402.1"/>
    </source>
</evidence>
<dbReference type="HOGENOM" id="CLU_054374_1_1_6"/>
<dbReference type="eggNOG" id="COG2404">
    <property type="taxonomic scope" value="Bacteria"/>
</dbReference>
<evidence type="ECO:0000313" key="2">
    <source>
        <dbReference type="Proteomes" id="UP000000686"/>
    </source>
</evidence>
<dbReference type="Proteomes" id="UP000000686">
    <property type="component" value="Chromosome"/>
</dbReference>
<organism evidence="1 2">
    <name type="scientific">Pseudomonas fulva (strain 12-X)</name>
    <dbReference type="NCBI Taxonomy" id="743720"/>
    <lineage>
        <taxon>Bacteria</taxon>
        <taxon>Pseudomonadati</taxon>
        <taxon>Pseudomonadota</taxon>
        <taxon>Gammaproteobacteria</taxon>
        <taxon>Pseudomonadales</taxon>
        <taxon>Pseudomonadaceae</taxon>
        <taxon>Pseudomonas</taxon>
    </lineage>
</organism>
<dbReference type="EMBL" id="CP002727">
    <property type="protein sequence ID" value="AEF21402.1"/>
    <property type="molecule type" value="Genomic_DNA"/>
</dbReference>
<sequence length="381" mass="42363">MKTLCIYHANCADGFGAAWVVRKALGADNVDFHPGKYGEPAPEVEGRDVIIVDFSYKRDQLLQLAHSARSILIIDHHKSAAEDLAELPPAPATYSEWLEAQQPLGAVFDMQRSGAGLAWDYFFQGHHRPALINYIEDRDLWRFKRPDTRSIMASVFSYPQDFKTWDWLMVSQMDELERAGDDITRSHEKNVADLLQNTRRLTIAGHDVPALNCPHFMASDAGHILAQGEPFAACYSDTPKGRVFSLRSQPEGLDVSEVAKLYDGGGHRNAAGFTVPFDHELVTGFLPVTLEQTAPQDRSACDYALEHAAYLADTAESVSVAFNAYGEALLAIEDSDEAEPTELFATLDDTRQTLQETLSALRNDIHEFRKRSARVPEGAQP</sequence>
<evidence type="ECO:0008006" key="3">
    <source>
        <dbReference type="Google" id="ProtNLM"/>
    </source>
</evidence>
<dbReference type="SUPFAM" id="SSF64182">
    <property type="entry name" value="DHH phosphoesterases"/>
    <property type="match status" value="1"/>
</dbReference>
<dbReference type="InterPro" id="IPR038763">
    <property type="entry name" value="DHH_sf"/>
</dbReference>
<dbReference type="RefSeq" id="WP_013790533.1">
    <property type="nucleotide sequence ID" value="NC_015556.1"/>
</dbReference>
<dbReference type="AlphaFoldDB" id="F6AFE1"/>
<accession>F6AFE1</accession>